<feature type="region of interest" description="Disordered" evidence="1">
    <location>
        <begin position="101"/>
        <end position="158"/>
    </location>
</feature>
<evidence type="ECO:0000313" key="2">
    <source>
        <dbReference type="EMBL" id="ORX51909.1"/>
    </source>
</evidence>
<comment type="caution">
    <text evidence="2">The sequence shown here is derived from an EMBL/GenBank/DDBJ whole genome shotgun (WGS) entry which is preliminary data.</text>
</comment>
<dbReference type="EMBL" id="MCGT01000019">
    <property type="protein sequence ID" value="ORX51909.1"/>
    <property type="molecule type" value="Genomic_DNA"/>
</dbReference>
<evidence type="ECO:0000256" key="1">
    <source>
        <dbReference type="SAM" id="MobiDB-lite"/>
    </source>
</evidence>
<feature type="compositionally biased region" description="Basic and acidic residues" evidence="1">
    <location>
        <begin position="130"/>
        <end position="142"/>
    </location>
</feature>
<dbReference type="Proteomes" id="UP000242146">
    <property type="component" value="Unassembled WGS sequence"/>
</dbReference>
<gene>
    <name evidence="2" type="ORF">DM01DRAFT_1384188</name>
</gene>
<name>A0A1X2GEF5_9FUNG</name>
<protein>
    <submittedName>
        <fullName evidence="2">Uncharacterized protein</fullName>
    </submittedName>
</protein>
<evidence type="ECO:0000313" key="3">
    <source>
        <dbReference type="Proteomes" id="UP000242146"/>
    </source>
</evidence>
<dbReference type="OrthoDB" id="2287111at2759"/>
<feature type="region of interest" description="Disordered" evidence="1">
    <location>
        <begin position="183"/>
        <end position="260"/>
    </location>
</feature>
<sequence length="328" mass="37542">MMDTDMTLYEAPPPYNEVIIKKKQDPIKRKSFPLYDHATKKNTSSKQPSAYLEEMLRAKTSTSDEEPFNHRLERVSSCLQQMIDEAKASLIHGDQNQKLQYEQDLAVPKKKKRRSKTPSKRRRSLSSSKPKMDEQGTNDKPRQLQKRRSRQRLRESQSKLSAAFDQLNYSLAYHMLASKAVPASPAETSPSHATLPNIPTCTSPEPARTPSPTIQYHHHHHHHHYYHEPQLSRPSSPVLPLSPRPSSPEPCKKTSPKTPRPTLATVQALAGTTLIYSTLHHVCELSKTWSVLFSLAWLLTWLSGKKKSSSLRQQLLSYYSSLLLRFRF</sequence>
<keyword evidence="3" id="KW-1185">Reference proteome</keyword>
<dbReference type="AlphaFoldDB" id="A0A1X2GEF5"/>
<feature type="compositionally biased region" description="Polar residues" evidence="1">
    <location>
        <begin position="186"/>
        <end position="203"/>
    </location>
</feature>
<proteinExistence type="predicted"/>
<feature type="compositionally biased region" description="Basic residues" evidence="1">
    <location>
        <begin position="216"/>
        <end position="225"/>
    </location>
</feature>
<feature type="compositionally biased region" description="Basic residues" evidence="1">
    <location>
        <begin position="108"/>
        <end position="124"/>
    </location>
</feature>
<reference evidence="2 3" key="1">
    <citation type="submission" date="2016-07" db="EMBL/GenBank/DDBJ databases">
        <title>Pervasive Adenine N6-methylation of Active Genes in Fungi.</title>
        <authorList>
            <consortium name="DOE Joint Genome Institute"/>
            <person name="Mondo S.J."/>
            <person name="Dannebaum R.O."/>
            <person name="Kuo R.C."/>
            <person name="Labutti K."/>
            <person name="Haridas S."/>
            <person name="Kuo A."/>
            <person name="Salamov A."/>
            <person name="Ahrendt S.R."/>
            <person name="Lipzen A."/>
            <person name="Sullivan W."/>
            <person name="Andreopoulos W.B."/>
            <person name="Clum A."/>
            <person name="Lindquist E."/>
            <person name="Daum C."/>
            <person name="Ramamoorthy G.K."/>
            <person name="Gryganskyi A."/>
            <person name="Culley D."/>
            <person name="Magnuson J.K."/>
            <person name="James T.Y."/>
            <person name="O'Malley M.A."/>
            <person name="Stajich J.E."/>
            <person name="Spatafora J.W."/>
            <person name="Visel A."/>
            <person name="Grigoriev I.V."/>
        </authorList>
    </citation>
    <scope>NUCLEOTIDE SEQUENCE [LARGE SCALE GENOMIC DNA]</scope>
    <source>
        <strain evidence="2 3">NRRL 3301</strain>
    </source>
</reference>
<organism evidence="2 3">
    <name type="scientific">Hesseltinella vesiculosa</name>
    <dbReference type="NCBI Taxonomy" id="101127"/>
    <lineage>
        <taxon>Eukaryota</taxon>
        <taxon>Fungi</taxon>
        <taxon>Fungi incertae sedis</taxon>
        <taxon>Mucoromycota</taxon>
        <taxon>Mucoromycotina</taxon>
        <taxon>Mucoromycetes</taxon>
        <taxon>Mucorales</taxon>
        <taxon>Cunninghamellaceae</taxon>
        <taxon>Hesseltinella</taxon>
    </lineage>
</organism>
<accession>A0A1X2GEF5</accession>